<accession>A0ABU0YKU0</accession>
<dbReference type="InterPro" id="IPR000847">
    <property type="entry name" value="LysR_HTH_N"/>
</dbReference>
<dbReference type="Gene3D" id="1.10.10.10">
    <property type="entry name" value="Winged helix-like DNA-binding domain superfamily/Winged helix DNA-binding domain"/>
    <property type="match status" value="1"/>
</dbReference>
<dbReference type="InterPro" id="IPR005119">
    <property type="entry name" value="LysR_subst-bd"/>
</dbReference>
<dbReference type="EMBL" id="JAUYVI010000003">
    <property type="protein sequence ID" value="MDQ7248347.1"/>
    <property type="molecule type" value="Genomic_DNA"/>
</dbReference>
<evidence type="ECO:0000256" key="3">
    <source>
        <dbReference type="ARBA" id="ARBA00023125"/>
    </source>
</evidence>
<gene>
    <name evidence="6" type="ORF">Q8A70_11755</name>
</gene>
<dbReference type="SUPFAM" id="SSF53850">
    <property type="entry name" value="Periplasmic binding protein-like II"/>
    <property type="match status" value="1"/>
</dbReference>
<dbReference type="Pfam" id="PF03466">
    <property type="entry name" value="LysR_substrate"/>
    <property type="match status" value="1"/>
</dbReference>
<dbReference type="PRINTS" id="PR00039">
    <property type="entry name" value="HTHLYSR"/>
</dbReference>
<dbReference type="CDD" id="cd05466">
    <property type="entry name" value="PBP2_LTTR_substrate"/>
    <property type="match status" value="1"/>
</dbReference>
<name>A0ABU0YKU0_9PROT</name>
<evidence type="ECO:0000256" key="2">
    <source>
        <dbReference type="ARBA" id="ARBA00023015"/>
    </source>
</evidence>
<evidence type="ECO:0000256" key="1">
    <source>
        <dbReference type="ARBA" id="ARBA00009437"/>
    </source>
</evidence>
<feature type="domain" description="HTH lysR-type" evidence="5">
    <location>
        <begin position="1"/>
        <end position="55"/>
    </location>
</feature>
<proteinExistence type="inferred from homology"/>
<evidence type="ECO:0000259" key="5">
    <source>
        <dbReference type="PROSITE" id="PS50931"/>
    </source>
</evidence>
<dbReference type="Pfam" id="PF00126">
    <property type="entry name" value="HTH_1"/>
    <property type="match status" value="1"/>
</dbReference>
<evidence type="ECO:0000256" key="4">
    <source>
        <dbReference type="ARBA" id="ARBA00023163"/>
    </source>
</evidence>
<dbReference type="SUPFAM" id="SSF46785">
    <property type="entry name" value="Winged helix' DNA-binding domain"/>
    <property type="match status" value="1"/>
</dbReference>
<dbReference type="PANTHER" id="PTHR30346">
    <property type="entry name" value="TRANSCRIPTIONAL DUAL REGULATOR HCAR-RELATED"/>
    <property type="match status" value="1"/>
</dbReference>
<organism evidence="6 7">
    <name type="scientific">Dongia sedimenti</name>
    <dbReference type="NCBI Taxonomy" id="3064282"/>
    <lineage>
        <taxon>Bacteria</taxon>
        <taxon>Pseudomonadati</taxon>
        <taxon>Pseudomonadota</taxon>
        <taxon>Alphaproteobacteria</taxon>
        <taxon>Rhodospirillales</taxon>
        <taxon>Dongiaceae</taxon>
        <taxon>Dongia</taxon>
    </lineage>
</organism>
<sequence>MEMHQIRYFLAVCSTLNFTRAAEQSNVTQPALTRAIQKLEEELGGQLFRRERKLTHMTDLGNLVRPQLEAILKQSEQARTTAQSFLQLKEAPLRLGVMCTIGPVRFVSFLSRFGADHSGIEVSLTESIPDELISMLMEGALDVAITTAPEEPNARLDFRKLYDERFAVAFPPGHRFAEMAEVPIKEIAGEAYLSRANCEYYERMENVLAQEQVTVEDVFRSEREDWIQIMVMAGMGICFMPEFSAVLPGLMTRPICNPPVTRTIHLATVAGRRFSPAVATFVKAVDRYQWPDRPEVLTGPLDAALAAVPDKQSA</sequence>
<dbReference type="Proteomes" id="UP001230156">
    <property type="component" value="Unassembled WGS sequence"/>
</dbReference>
<keyword evidence="4" id="KW-0804">Transcription</keyword>
<dbReference type="Gene3D" id="3.40.190.10">
    <property type="entry name" value="Periplasmic binding protein-like II"/>
    <property type="match status" value="2"/>
</dbReference>
<dbReference type="InterPro" id="IPR036388">
    <property type="entry name" value="WH-like_DNA-bd_sf"/>
</dbReference>
<dbReference type="RefSeq" id="WP_379955802.1">
    <property type="nucleotide sequence ID" value="NZ_JAUYVI010000003.1"/>
</dbReference>
<evidence type="ECO:0000313" key="7">
    <source>
        <dbReference type="Proteomes" id="UP001230156"/>
    </source>
</evidence>
<keyword evidence="3" id="KW-0238">DNA-binding</keyword>
<protein>
    <submittedName>
        <fullName evidence="6">LysR family transcriptional regulator</fullName>
    </submittedName>
</protein>
<keyword evidence="7" id="KW-1185">Reference proteome</keyword>
<evidence type="ECO:0000313" key="6">
    <source>
        <dbReference type="EMBL" id="MDQ7248347.1"/>
    </source>
</evidence>
<dbReference type="PROSITE" id="PS50931">
    <property type="entry name" value="HTH_LYSR"/>
    <property type="match status" value="1"/>
</dbReference>
<keyword evidence="2" id="KW-0805">Transcription regulation</keyword>
<dbReference type="PANTHER" id="PTHR30346:SF28">
    <property type="entry name" value="HTH-TYPE TRANSCRIPTIONAL REGULATOR CYNR"/>
    <property type="match status" value="1"/>
</dbReference>
<reference evidence="7" key="1">
    <citation type="submission" date="2023-08" db="EMBL/GenBank/DDBJ databases">
        <title>Rhodospirillaceae gen. nov., a novel taxon isolated from the Yangtze River Yuezi River estuary sludge.</title>
        <authorList>
            <person name="Ruan L."/>
        </authorList>
    </citation>
    <scope>NUCLEOTIDE SEQUENCE [LARGE SCALE GENOMIC DNA]</scope>
    <source>
        <strain evidence="7">R-7</strain>
    </source>
</reference>
<comment type="similarity">
    <text evidence="1">Belongs to the LysR transcriptional regulatory family.</text>
</comment>
<dbReference type="InterPro" id="IPR036390">
    <property type="entry name" value="WH_DNA-bd_sf"/>
</dbReference>
<comment type="caution">
    <text evidence="6">The sequence shown here is derived from an EMBL/GenBank/DDBJ whole genome shotgun (WGS) entry which is preliminary data.</text>
</comment>